<dbReference type="SUPFAM" id="SSF48452">
    <property type="entry name" value="TPR-like"/>
    <property type="match status" value="1"/>
</dbReference>
<gene>
    <name evidence="8" type="ORF">SAMN05421747_108129</name>
</gene>
<dbReference type="RefSeq" id="WP_090973533.1">
    <property type="nucleotide sequence ID" value="NZ_FOLL01000008.1"/>
</dbReference>
<dbReference type="Gene3D" id="1.25.40.390">
    <property type="match status" value="1"/>
</dbReference>
<dbReference type="AlphaFoldDB" id="A0A1I1I872"/>
<evidence type="ECO:0000256" key="1">
    <source>
        <dbReference type="ARBA" id="ARBA00004442"/>
    </source>
</evidence>
<dbReference type="Pfam" id="PF07980">
    <property type="entry name" value="SusD_RagB"/>
    <property type="match status" value="1"/>
</dbReference>
<reference evidence="8 9" key="1">
    <citation type="submission" date="2016-10" db="EMBL/GenBank/DDBJ databases">
        <authorList>
            <person name="de Groot N.N."/>
        </authorList>
    </citation>
    <scope>NUCLEOTIDE SEQUENCE [LARGE SCALE GENOMIC DNA]</scope>
    <source>
        <strain evidence="8 9">DSM 22900</strain>
    </source>
</reference>
<accession>A0A1I1I872</accession>
<evidence type="ECO:0000259" key="6">
    <source>
        <dbReference type="Pfam" id="PF07980"/>
    </source>
</evidence>
<dbReference type="STRING" id="623281.SAMN05421747_108129"/>
<keyword evidence="9" id="KW-1185">Reference proteome</keyword>
<evidence type="ECO:0000259" key="7">
    <source>
        <dbReference type="Pfam" id="PF14322"/>
    </source>
</evidence>
<comment type="similarity">
    <text evidence="2">Belongs to the SusD family.</text>
</comment>
<dbReference type="InterPro" id="IPR012944">
    <property type="entry name" value="SusD_RagB_dom"/>
</dbReference>
<evidence type="ECO:0000256" key="5">
    <source>
        <dbReference type="ARBA" id="ARBA00023237"/>
    </source>
</evidence>
<feature type="domain" description="SusD-like N-terminal" evidence="7">
    <location>
        <begin position="87"/>
        <end position="227"/>
    </location>
</feature>
<organism evidence="8 9">
    <name type="scientific">Parapedobacter composti</name>
    <dbReference type="NCBI Taxonomy" id="623281"/>
    <lineage>
        <taxon>Bacteria</taxon>
        <taxon>Pseudomonadati</taxon>
        <taxon>Bacteroidota</taxon>
        <taxon>Sphingobacteriia</taxon>
        <taxon>Sphingobacteriales</taxon>
        <taxon>Sphingobacteriaceae</taxon>
        <taxon>Parapedobacter</taxon>
    </lineage>
</organism>
<feature type="domain" description="RagB/SusD" evidence="6">
    <location>
        <begin position="316"/>
        <end position="627"/>
    </location>
</feature>
<evidence type="ECO:0000313" key="8">
    <source>
        <dbReference type="EMBL" id="SFC32364.1"/>
    </source>
</evidence>
<dbReference type="Pfam" id="PF14322">
    <property type="entry name" value="SusD-like_3"/>
    <property type="match status" value="1"/>
</dbReference>
<keyword evidence="3" id="KW-0732">Signal</keyword>
<dbReference type="InterPro" id="IPR033985">
    <property type="entry name" value="SusD-like_N"/>
</dbReference>
<sequence length="627" mass="72543">MKKIVTGLVLLQMCFSCNYLDVVPDNIATIDYAFRTPLTAEKYLFTCYSWLPSHANYASSNPAISGADEIWYNAYFNESYAAFSIARGNQNVLTPYVDYWVGSQGGKPLFRGIRECNIFLENIHKVKEMSEFDKDRMRAEAKVLKAYYHFWLMRMYGPIPIIRDNLDITAEENTIRNLLRRPVDECVDYIVELIDEASPNLPDEVPFEVQEKGRITKPIALAIKARVLVTAASPLFNGNTLFSGYTLKDGTPLFNSTYDETKWERAALACKEAIDLCHQLNKELNYYNIAQSPYAISDTTATELSIRTAITLKWNPEIVWGNTNSMTNAYQTRSYPRIFPGAANYYGGEASVPMKIVDAFYSRHGVPIEEDKTWHYTDRFELRTATAQERLFIQENYVTAAMNFDREPRFYASLAFDGSRWYGQGVFTDEDNFYITARAGGTASGHAYSYSATGYWPKKVVNHLNAAGPTLWTVQTYPWPVIRLADLYLLYAEALNEAYGPSQEVYDYLNLIRQRAGLGTVEESWTTYSTRPDKYQQRSGLREIIRRERTIELAFEGSRFWDLRRWMTAPEELSKPIVGWDVLQEEPEAYYRQRVLFERQFRTRDYFWPVQESELLKNRDIMQSPGW</sequence>
<dbReference type="InterPro" id="IPR011990">
    <property type="entry name" value="TPR-like_helical_dom_sf"/>
</dbReference>
<evidence type="ECO:0000313" key="9">
    <source>
        <dbReference type="Proteomes" id="UP000199577"/>
    </source>
</evidence>
<keyword evidence="5" id="KW-0998">Cell outer membrane</keyword>
<name>A0A1I1I872_9SPHI</name>
<evidence type="ECO:0000256" key="2">
    <source>
        <dbReference type="ARBA" id="ARBA00006275"/>
    </source>
</evidence>
<dbReference type="GO" id="GO:0009279">
    <property type="term" value="C:cell outer membrane"/>
    <property type="evidence" value="ECO:0007669"/>
    <property type="project" value="UniProtKB-SubCell"/>
</dbReference>
<dbReference type="Proteomes" id="UP000199577">
    <property type="component" value="Unassembled WGS sequence"/>
</dbReference>
<proteinExistence type="inferred from homology"/>
<evidence type="ECO:0000256" key="4">
    <source>
        <dbReference type="ARBA" id="ARBA00023136"/>
    </source>
</evidence>
<comment type="subcellular location">
    <subcellularLocation>
        <location evidence="1">Cell outer membrane</location>
    </subcellularLocation>
</comment>
<keyword evidence="4" id="KW-0472">Membrane</keyword>
<protein>
    <submittedName>
        <fullName evidence="8">Starch-binding associating with outer membrane</fullName>
    </submittedName>
</protein>
<dbReference type="OrthoDB" id="608091at2"/>
<evidence type="ECO:0000256" key="3">
    <source>
        <dbReference type="ARBA" id="ARBA00022729"/>
    </source>
</evidence>
<dbReference type="EMBL" id="FOLL01000008">
    <property type="protein sequence ID" value="SFC32364.1"/>
    <property type="molecule type" value="Genomic_DNA"/>
</dbReference>